<dbReference type="STRING" id="1817758.A2150_03615"/>
<evidence type="ECO:0000313" key="3">
    <source>
        <dbReference type="Proteomes" id="UP000177925"/>
    </source>
</evidence>
<proteinExistence type="predicted"/>
<organism evidence="2 3">
    <name type="scientific">Candidatus Muproteobacteria bacterium RBG_16_64_11</name>
    <dbReference type="NCBI Taxonomy" id="1817758"/>
    <lineage>
        <taxon>Bacteria</taxon>
        <taxon>Pseudomonadati</taxon>
        <taxon>Pseudomonadota</taxon>
        <taxon>Candidatus Muproteobacteria</taxon>
    </lineage>
</organism>
<sequence>MNRIRVAIIAALLVPTAHAAEPLPDNEIELAGYRGNPTLRAFFEYAVAEKVAVYLSATAAKKDFEEIAIGPAYYVTPEMEIGLSVGVARYAAADREAESHRVVSMFGYLKNAQVEAEATVSRYGHDPEPWYYRVYVQAPFADRWSAGLYGEQDIGWGPRISWAFHRNASAWVAPILKKSGDSALVGGVRMSF</sequence>
<evidence type="ECO:0008006" key="4">
    <source>
        <dbReference type="Google" id="ProtNLM"/>
    </source>
</evidence>
<dbReference type="Proteomes" id="UP000177925">
    <property type="component" value="Unassembled WGS sequence"/>
</dbReference>
<evidence type="ECO:0000256" key="1">
    <source>
        <dbReference type="SAM" id="SignalP"/>
    </source>
</evidence>
<gene>
    <name evidence="2" type="ORF">A2150_03615</name>
</gene>
<feature type="signal peptide" evidence="1">
    <location>
        <begin position="1"/>
        <end position="19"/>
    </location>
</feature>
<protein>
    <recommendedName>
        <fullName evidence="4">Outer membrane protein beta-barrel domain-containing protein</fullName>
    </recommendedName>
</protein>
<name>A0A1F6TC56_9PROT</name>
<dbReference type="AlphaFoldDB" id="A0A1F6TC56"/>
<reference evidence="2 3" key="1">
    <citation type="journal article" date="2016" name="Nat. Commun.">
        <title>Thousands of microbial genomes shed light on interconnected biogeochemical processes in an aquifer system.</title>
        <authorList>
            <person name="Anantharaman K."/>
            <person name="Brown C.T."/>
            <person name="Hug L.A."/>
            <person name="Sharon I."/>
            <person name="Castelle C.J."/>
            <person name="Probst A.J."/>
            <person name="Thomas B.C."/>
            <person name="Singh A."/>
            <person name="Wilkins M.J."/>
            <person name="Karaoz U."/>
            <person name="Brodie E.L."/>
            <person name="Williams K.H."/>
            <person name="Hubbard S.S."/>
            <person name="Banfield J.F."/>
        </authorList>
    </citation>
    <scope>NUCLEOTIDE SEQUENCE [LARGE SCALE GENOMIC DNA]</scope>
</reference>
<feature type="chain" id="PRO_5009526646" description="Outer membrane protein beta-barrel domain-containing protein" evidence="1">
    <location>
        <begin position="20"/>
        <end position="192"/>
    </location>
</feature>
<accession>A0A1F6TC56</accession>
<keyword evidence="1" id="KW-0732">Signal</keyword>
<comment type="caution">
    <text evidence="2">The sequence shown here is derived from an EMBL/GenBank/DDBJ whole genome shotgun (WGS) entry which is preliminary data.</text>
</comment>
<dbReference type="EMBL" id="MFSS01000082">
    <property type="protein sequence ID" value="OGI42684.1"/>
    <property type="molecule type" value="Genomic_DNA"/>
</dbReference>
<evidence type="ECO:0000313" key="2">
    <source>
        <dbReference type="EMBL" id="OGI42684.1"/>
    </source>
</evidence>